<feature type="chain" id="PRO_5003003708" evidence="1">
    <location>
        <begin position="17"/>
        <end position="69"/>
    </location>
</feature>
<name>C9VXM3_9ALVE</name>
<proteinExistence type="evidence at transcript level"/>
<keyword evidence="1" id="KW-0732">Signal</keyword>
<dbReference type="AlphaFoldDB" id="C9VXM3"/>
<feature type="signal peptide" evidence="1">
    <location>
        <begin position="1"/>
        <end position="16"/>
    </location>
</feature>
<dbReference type="EMBL" id="EU156025">
    <property type="protein sequence ID" value="ABY27195.1"/>
    <property type="molecule type" value="mRNA"/>
</dbReference>
<accession>C9VXM3</accession>
<protein>
    <submittedName>
        <fullName evidence="2">Uncharacterized protein</fullName>
    </submittedName>
</protein>
<sequence length="69" mass="7817">MLKIITFILLSVYALALKGYESNEQPTATRLCWSIDCPDVSTCEWSNVDNSGFCWRGHGDCLCRLSLDR</sequence>
<evidence type="ECO:0000313" key="2">
    <source>
        <dbReference type="EMBL" id="ABY27195.1"/>
    </source>
</evidence>
<evidence type="ECO:0000256" key="1">
    <source>
        <dbReference type="SAM" id="SignalP"/>
    </source>
</evidence>
<organism evidence="2">
    <name type="scientific">Perkinsus marinus</name>
    <dbReference type="NCBI Taxonomy" id="31276"/>
    <lineage>
        <taxon>Eukaryota</taxon>
        <taxon>Sar</taxon>
        <taxon>Alveolata</taxon>
        <taxon>Perkinsozoa</taxon>
        <taxon>Perkinsea</taxon>
        <taxon>Perkinsida</taxon>
        <taxon>Perkinsidae</taxon>
        <taxon>Perkinsus</taxon>
    </lineage>
</organism>
<reference evidence="2" key="1">
    <citation type="submission" date="2007-09" db="EMBL/GenBank/DDBJ databases">
        <title>Perkinsus SLRNA.</title>
        <authorList>
            <person name="Zhang H."/>
            <person name="Lin S."/>
        </authorList>
    </citation>
    <scope>NUCLEOTIDE SEQUENCE</scope>
    <source>
        <strain evidence="2">Pma_cDNA30</strain>
    </source>
</reference>